<evidence type="ECO:0000256" key="10">
    <source>
        <dbReference type="ARBA" id="ARBA00023157"/>
    </source>
</evidence>
<keyword evidence="9 16" id="KW-0472">Membrane</keyword>
<dbReference type="Gene3D" id="3.30.390.150">
    <property type="match status" value="1"/>
</dbReference>
<comment type="similarity">
    <text evidence="2 16">Belongs to the ITM2 family.</text>
</comment>
<dbReference type="PROSITE" id="PS50869">
    <property type="entry name" value="BRICHOS"/>
    <property type="match status" value="1"/>
</dbReference>
<evidence type="ECO:0000256" key="4">
    <source>
        <dbReference type="ARBA" id="ARBA00022553"/>
    </source>
</evidence>
<dbReference type="InterPro" id="IPR040145">
    <property type="entry name" value="ITM2"/>
</dbReference>
<evidence type="ECO:0000313" key="20">
    <source>
        <dbReference type="Proteomes" id="UP000694419"/>
    </source>
</evidence>
<comment type="function">
    <text evidence="13">Negative regulator of amyloid-beta peptide production. May inhibit the processing of APP by blocking its access to alpha- and beta-secretase. Binding to the beta-secretase-cleaved APP C-terminal fragment is negligible, suggesting that ITM2C is a poor gamma-secretase cleavage inhibitor. May play a role in TNF-induced cell death and neuronal differentiation.</text>
</comment>
<dbReference type="Ensembl" id="ENSCPGT00000010309.1">
    <property type="protein sequence ID" value="ENSCPGP00000009398.1"/>
    <property type="gene ID" value="ENSCPGG00000006684.1"/>
</dbReference>
<keyword evidence="6 16" id="KW-0812">Transmembrane</keyword>
<dbReference type="GO" id="GO:0042985">
    <property type="term" value="P:negative regulation of amyloid precursor protein biosynthetic process"/>
    <property type="evidence" value="ECO:0007669"/>
    <property type="project" value="TreeGrafter"/>
</dbReference>
<reference evidence="19" key="2">
    <citation type="submission" date="2025-09" db="UniProtKB">
        <authorList>
            <consortium name="Ensembl"/>
        </authorList>
    </citation>
    <scope>IDENTIFICATION</scope>
</reference>
<reference evidence="19" key="1">
    <citation type="submission" date="2025-08" db="UniProtKB">
        <authorList>
            <consortium name="Ensembl"/>
        </authorList>
    </citation>
    <scope>IDENTIFICATION</scope>
</reference>
<organism evidence="19 20">
    <name type="scientific">Calidris pygmaea</name>
    <name type="common">Spoon-billed sandpiper</name>
    <dbReference type="NCBI Taxonomy" id="425635"/>
    <lineage>
        <taxon>Eukaryota</taxon>
        <taxon>Metazoa</taxon>
        <taxon>Chordata</taxon>
        <taxon>Craniata</taxon>
        <taxon>Vertebrata</taxon>
        <taxon>Euteleostomi</taxon>
        <taxon>Archelosauria</taxon>
        <taxon>Archosauria</taxon>
        <taxon>Dinosauria</taxon>
        <taxon>Saurischia</taxon>
        <taxon>Theropoda</taxon>
        <taxon>Coelurosauria</taxon>
        <taxon>Aves</taxon>
        <taxon>Neognathae</taxon>
        <taxon>Neoaves</taxon>
        <taxon>Charadriiformes</taxon>
        <taxon>Scolopacidae</taxon>
        <taxon>Calidris</taxon>
    </lineage>
</organism>
<keyword evidence="11" id="KW-0325">Glycoprotein</keyword>
<evidence type="ECO:0000256" key="16">
    <source>
        <dbReference type="RuleBase" id="RU367061"/>
    </source>
</evidence>
<feature type="domain" description="BRICHOS" evidence="18">
    <location>
        <begin position="132"/>
        <end position="226"/>
    </location>
</feature>
<evidence type="ECO:0000256" key="2">
    <source>
        <dbReference type="ARBA" id="ARBA00006794"/>
    </source>
</evidence>
<accession>A0A8C3JM52</accession>
<dbReference type="Pfam" id="PF04089">
    <property type="entry name" value="BRICHOS"/>
    <property type="match status" value="1"/>
</dbReference>
<evidence type="ECO:0000256" key="3">
    <source>
        <dbReference type="ARBA" id="ARBA00022475"/>
    </source>
</evidence>
<proteinExistence type="inferred from homology"/>
<evidence type="ECO:0000259" key="18">
    <source>
        <dbReference type="PROSITE" id="PS50869"/>
    </source>
</evidence>
<evidence type="ECO:0000256" key="6">
    <source>
        <dbReference type="ARBA" id="ARBA00022692"/>
    </source>
</evidence>
<evidence type="ECO:0000256" key="1">
    <source>
        <dbReference type="ARBA" id="ARBA00004401"/>
    </source>
</evidence>
<evidence type="ECO:0000256" key="5">
    <source>
        <dbReference type="ARBA" id="ARBA00022685"/>
    </source>
</evidence>
<keyword evidence="20" id="KW-1185">Reference proteome</keyword>
<dbReference type="AlphaFoldDB" id="A0A8C3JM52"/>
<evidence type="ECO:0000313" key="19">
    <source>
        <dbReference type="Ensembl" id="ENSCPGP00000009398.1"/>
    </source>
</evidence>
<dbReference type="PANTHER" id="PTHR10962:SF5">
    <property type="entry name" value="INTEGRAL MEMBRANE PROTEIN 2C"/>
    <property type="match status" value="1"/>
</dbReference>
<name>A0A8C3JM52_9CHAR</name>
<dbReference type="GO" id="GO:0005765">
    <property type="term" value="C:lysosomal membrane"/>
    <property type="evidence" value="ECO:0007669"/>
    <property type="project" value="UniProtKB-SubCell"/>
</dbReference>
<evidence type="ECO:0000256" key="15">
    <source>
        <dbReference type="ARBA" id="ARBA00038611"/>
    </source>
</evidence>
<comment type="subcellular location">
    <subcellularLocation>
        <location evidence="1">Cell membrane</location>
        <topology evidence="1">Single-pass type II membrane protein</topology>
    </subcellularLocation>
    <subcellularLocation>
        <location evidence="14">Lysosome membrane</location>
        <topology evidence="14">Single-pass type II membrane protein</topology>
    </subcellularLocation>
    <subcellularLocation>
        <location evidence="16">Membrane</location>
        <topology evidence="16">Single-pass type II membrane protein</topology>
    </subcellularLocation>
</comment>
<evidence type="ECO:0000256" key="7">
    <source>
        <dbReference type="ARBA" id="ARBA00022968"/>
    </source>
</evidence>
<keyword evidence="4" id="KW-0597">Phosphoprotein</keyword>
<evidence type="ECO:0000256" key="8">
    <source>
        <dbReference type="ARBA" id="ARBA00022989"/>
    </source>
</evidence>
<keyword evidence="12" id="KW-0458">Lysosome</keyword>
<keyword evidence="5" id="KW-0165">Cleavage on pair of basic residues</keyword>
<keyword evidence="7 16" id="KW-0735">Signal-anchor</keyword>
<sequence length="288" mass="32430">MVKIGVQQPPAVLKPEKEKEKAGGDGAAGAVLLPPGAEEPAPAVQSRRTSLSGVCYLTMGLLILLLGLVFASMYVYRYFFITQLPRESVFHCGVLYEDSLYSPFKGQLELHEDVKIYIEENYEQINVPVPQFGGSDPADIIHDFQRGLTAYHDITLDKCYVIELNTTIVMPPRNLWELLVNVKKGTYLPQTYIIQEEMIATEHVSDMEQLGSFIYRLCSGKETYRLKRRNARRRKSLAMFSCPNSLSPRITVLISAVTALLASSWREGRFPCGWRKGTGDLLRCFPSN</sequence>
<evidence type="ECO:0000256" key="12">
    <source>
        <dbReference type="ARBA" id="ARBA00023228"/>
    </source>
</evidence>
<evidence type="ECO:0000256" key="17">
    <source>
        <dbReference type="SAM" id="MobiDB-lite"/>
    </source>
</evidence>
<feature type="transmembrane region" description="Helical" evidence="16">
    <location>
        <begin position="56"/>
        <end position="76"/>
    </location>
</feature>
<dbReference type="Proteomes" id="UP000694419">
    <property type="component" value="Unplaced"/>
</dbReference>
<feature type="region of interest" description="Disordered" evidence="17">
    <location>
        <begin position="1"/>
        <end position="26"/>
    </location>
</feature>
<keyword evidence="3 16" id="KW-1003">Cell membrane</keyword>
<feature type="compositionally biased region" description="Basic and acidic residues" evidence="17">
    <location>
        <begin position="14"/>
        <end position="23"/>
    </location>
</feature>
<dbReference type="SMART" id="SM01039">
    <property type="entry name" value="BRICHOS"/>
    <property type="match status" value="1"/>
</dbReference>
<protein>
    <recommendedName>
        <fullName evidence="16">Integral membrane protein 2</fullName>
    </recommendedName>
</protein>
<keyword evidence="10" id="KW-1015">Disulfide bond</keyword>
<dbReference type="GO" id="GO:0001540">
    <property type="term" value="F:amyloid-beta binding"/>
    <property type="evidence" value="ECO:0007669"/>
    <property type="project" value="TreeGrafter"/>
</dbReference>
<dbReference type="PANTHER" id="PTHR10962">
    <property type="entry name" value="INTEGRAL TRANSMEMBRANE PROTEIN 2"/>
    <property type="match status" value="1"/>
</dbReference>
<dbReference type="GO" id="GO:0005886">
    <property type="term" value="C:plasma membrane"/>
    <property type="evidence" value="ECO:0007669"/>
    <property type="project" value="UniProtKB-SubCell"/>
</dbReference>
<keyword evidence="8 16" id="KW-1133">Transmembrane helix</keyword>
<evidence type="ECO:0000256" key="14">
    <source>
        <dbReference type="ARBA" id="ARBA00037874"/>
    </source>
</evidence>
<dbReference type="InterPro" id="IPR007084">
    <property type="entry name" value="BRICHOS_dom"/>
</dbReference>
<evidence type="ECO:0000256" key="13">
    <source>
        <dbReference type="ARBA" id="ARBA00037782"/>
    </source>
</evidence>
<comment type="subunit">
    <text evidence="15">Interacts with BACE1. Interacts with APP. Interacts with STMN2.</text>
</comment>
<evidence type="ECO:0000256" key="9">
    <source>
        <dbReference type="ARBA" id="ARBA00023136"/>
    </source>
</evidence>
<dbReference type="GO" id="GO:0005794">
    <property type="term" value="C:Golgi apparatus"/>
    <property type="evidence" value="ECO:0007669"/>
    <property type="project" value="TreeGrafter"/>
</dbReference>
<dbReference type="GO" id="GO:0070062">
    <property type="term" value="C:extracellular exosome"/>
    <property type="evidence" value="ECO:0007669"/>
    <property type="project" value="TreeGrafter"/>
</dbReference>
<evidence type="ECO:0000256" key="11">
    <source>
        <dbReference type="ARBA" id="ARBA00023180"/>
    </source>
</evidence>